<dbReference type="Pfam" id="PF17784">
    <property type="entry name" value="Sulfotransfer_4"/>
    <property type="match status" value="1"/>
</dbReference>
<dbReference type="OrthoDB" id="408152at2759"/>
<dbReference type="PANTHER" id="PTHR36978:SF3">
    <property type="entry name" value="P-LOOP CONTAINING NUCLEOSIDE TRIPHOSPHATE HYDROLASE PROTEIN"/>
    <property type="match status" value="1"/>
</dbReference>
<protein>
    <submittedName>
        <fullName evidence="3">Protein YOP1</fullName>
    </submittedName>
</protein>
<feature type="compositionally biased region" description="Basic and acidic residues" evidence="1">
    <location>
        <begin position="581"/>
        <end position="594"/>
    </location>
</feature>
<dbReference type="STRING" id="94208.A0A2S4KPQ5"/>
<dbReference type="Gene3D" id="3.40.50.300">
    <property type="entry name" value="P-loop containing nucleotide triphosphate hydrolases"/>
    <property type="match status" value="1"/>
</dbReference>
<feature type="region of interest" description="Disordered" evidence="1">
    <location>
        <begin position="279"/>
        <end position="308"/>
    </location>
</feature>
<keyword evidence="2" id="KW-0472">Membrane</keyword>
<keyword evidence="2" id="KW-1133">Transmembrane helix</keyword>
<reference evidence="3 4" key="1">
    <citation type="submission" date="2018-01" db="EMBL/GenBank/DDBJ databases">
        <title>Harnessing the power of phylogenomics to disentangle the directionality and signatures of interkingdom host jumping in the parasitic fungal genus Tolypocladium.</title>
        <authorList>
            <person name="Quandt C.A."/>
            <person name="Patterson W."/>
            <person name="Spatafora J.W."/>
        </authorList>
    </citation>
    <scope>NUCLEOTIDE SEQUENCE [LARGE SCALE GENOMIC DNA]</scope>
    <source>
        <strain evidence="3 4">NRBC 100945</strain>
    </source>
</reference>
<comment type="caution">
    <text evidence="3">The sequence shown here is derived from an EMBL/GenBank/DDBJ whole genome shotgun (WGS) entry which is preliminary data.</text>
</comment>
<evidence type="ECO:0000256" key="2">
    <source>
        <dbReference type="SAM" id="Phobius"/>
    </source>
</evidence>
<dbReference type="SUPFAM" id="SSF52540">
    <property type="entry name" value="P-loop containing nucleoside triphosphate hydrolases"/>
    <property type="match status" value="1"/>
</dbReference>
<dbReference type="PANTHER" id="PTHR36978">
    <property type="entry name" value="P-LOOP CONTAINING NUCLEOTIDE TRIPHOSPHATE HYDROLASE"/>
    <property type="match status" value="1"/>
</dbReference>
<feature type="region of interest" description="Disordered" evidence="1">
    <location>
        <begin position="581"/>
        <end position="682"/>
    </location>
</feature>
<gene>
    <name evidence="3" type="ORF">TPAR_07600</name>
</gene>
<dbReference type="InterPro" id="IPR027417">
    <property type="entry name" value="P-loop_NTPase"/>
</dbReference>
<evidence type="ECO:0000313" key="3">
    <source>
        <dbReference type="EMBL" id="POR32166.1"/>
    </source>
</evidence>
<feature type="compositionally biased region" description="Basic and acidic residues" evidence="1">
    <location>
        <begin position="628"/>
        <end position="639"/>
    </location>
</feature>
<dbReference type="InterPro" id="IPR004345">
    <property type="entry name" value="TB2_DP1_HVA22"/>
</dbReference>
<dbReference type="Proteomes" id="UP000237481">
    <property type="component" value="Unassembled WGS sequence"/>
</dbReference>
<keyword evidence="2" id="KW-0812">Transmembrane</keyword>
<evidence type="ECO:0000256" key="1">
    <source>
        <dbReference type="SAM" id="MobiDB-lite"/>
    </source>
</evidence>
<keyword evidence="4" id="KW-1185">Reference proteome</keyword>
<accession>A0A2S4KPQ5</accession>
<name>A0A2S4KPQ5_9HYPO</name>
<dbReference type="Pfam" id="PF03134">
    <property type="entry name" value="TB2_DP1_HVA22"/>
    <property type="match status" value="1"/>
</dbReference>
<sequence>MRGITDSINPDQSAKGPRIRVIGAGLPRCATSSLQAALEMPSMGYFPCMHMAHVIPHSARSQIIIDAMQEEDAHKRRKQLHEVFDGYEATADFPGVWFIDDLMDMYPDAPLVLNQRSGGGAAWFKSFQGSLGFFSTLTYYLLCFPIKSDRLHWAMHQIAGRTSVKKFGVGLGPEFYDAYQDFVQLEAEKRGRRMLIWKAEEGWEPLCKFLDKEVPKDEPFPRVNDAATVSTIKKVLVVRGILSWAAIVGGAYAAWSLKTTRAAQQGQMRAVVAQPLAHRSCDQPAGTSSRADEAERRGSHGRVMAVSPRRTQRVSPARRVPRHVVTPRRPRRDLGRSLADHGLTSSIASFLFPIFASYKALKTSDPAQLTPWLMYWVVFSCCLLVESWVSFIVAWVPFYGYIRLVFFLYLILPQTQGARIIYEEQIHPFLEDNEANIDDFIASAHERLKAAGLTYLRQAIEYVKTNLLGLPPTEQPPAPQSTGAQGYTQSLLARFSVPTTRWAGAANTGSEFYSFVAGAVSAAASAGASAGAGGSAGTSMPQGTLIPPNLRDSADKMNFIAAQRERLNIVLSALDREAQEVQRSDAIRPQDRAVHPGAFTTNVGGQDEDDATKRPPSGLSMWSALSKSRSETDFEKVEAESGAEDDDNLRHRHASGAGNRNSWVPWAFGSGADTGASSAREK</sequence>
<feature type="transmembrane region" description="Helical" evidence="2">
    <location>
        <begin position="373"/>
        <end position="402"/>
    </location>
</feature>
<dbReference type="EMBL" id="PKSG01000892">
    <property type="protein sequence ID" value="POR32166.1"/>
    <property type="molecule type" value="Genomic_DNA"/>
</dbReference>
<feature type="transmembrane region" description="Helical" evidence="2">
    <location>
        <begin position="236"/>
        <end position="255"/>
    </location>
</feature>
<evidence type="ECO:0000313" key="4">
    <source>
        <dbReference type="Proteomes" id="UP000237481"/>
    </source>
</evidence>
<dbReference type="AlphaFoldDB" id="A0A2S4KPQ5"/>
<proteinExistence type="predicted"/>
<feature type="region of interest" description="Disordered" evidence="1">
    <location>
        <begin position="527"/>
        <end position="546"/>
    </location>
</feature>
<dbReference type="InterPro" id="IPR040632">
    <property type="entry name" value="Sulfotransfer_4"/>
</dbReference>
<feature type="transmembrane region" description="Helical" evidence="2">
    <location>
        <begin position="338"/>
        <end position="361"/>
    </location>
</feature>
<organism evidence="3 4">
    <name type="scientific">Tolypocladium paradoxum</name>
    <dbReference type="NCBI Taxonomy" id="94208"/>
    <lineage>
        <taxon>Eukaryota</taxon>
        <taxon>Fungi</taxon>
        <taxon>Dikarya</taxon>
        <taxon>Ascomycota</taxon>
        <taxon>Pezizomycotina</taxon>
        <taxon>Sordariomycetes</taxon>
        <taxon>Hypocreomycetidae</taxon>
        <taxon>Hypocreales</taxon>
        <taxon>Ophiocordycipitaceae</taxon>
        <taxon>Tolypocladium</taxon>
    </lineage>
</organism>